<sequence>MVYHLHIGNKRYSSWSMRPWVLLKALDIPFKEHLHLFKPGSNQPDFFSFSPVGRVPCLSDDNTSESIRIWDSLAICEYIAEKYPKVWPKDPAARSFARCAVAEMHSSFNALRNECSMIVALRIDLGDTLSEALQRDLERLSGLFNEGLAKFGGPWLVGEGFTAADAFFAPVASRCKTYGLKLDGAAARYIERLFEHSAVQEWIRDGIEETAREPKHEEISVAGRTVLQDLSE</sequence>
<dbReference type="InterPro" id="IPR036249">
    <property type="entry name" value="Thioredoxin-like_sf"/>
</dbReference>
<evidence type="ECO:0000259" key="2">
    <source>
        <dbReference type="PROSITE" id="PS50404"/>
    </source>
</evidence>
<dbReference type="PROSITE" id="PS50404">
    <property type="entry name" value="GST_NTER"/>
    <property type="match status" value="1"/>
</dbReference>
<dbReference type="CDD" id="cd03194">
    <property type="entry name" value="GST_C_3"/>
    <property type="match status" value="1"/>
</dbReference>
<dbReference type="Gene3D" id="3.40.30.10">
    <property type="entry name" value="Glutaredoxin"/>
    <property type="match status" value="1"/>
</dbReference>
<dbReference type="SFLD" id="SFLDG00358">
    <property type="entry name" value="Main_(cytGST)"/>
    <property type="match status" value="1"/>
</dbReference>
<protein>
    <recommendedName>
        <fullName evidence="2">GST N-terminal domain-containing protein</fullName>
    </recommendedName>
</protein>
<reference evidence="3 4" key="1">
    <citation type="submission" date="2016-03" db="EMBL/GenBank/DDBJ databases">
        <authorList>
            <person name="Ploux O."/>
        </authorList>
    </citation>
    <scope>NUCLEOTIDE SEQUENCE [LARGE SCALE GENOMIC DNA]</scope>
    <source>
        <strain evidence="3 4">URUG2</strain>
    </source>
</reference>
<dbReference type="GeneID" id="35605535"/>
<feature type="domain" description="GST N-terminal" evidence="2">
    <location>
        <begin position="3"/>
        <end position="87"/>
    </location>
</feature>
<dbReference type="PANTHER" id="PTHR44051:SF8">
    <property type="entry name" value="GLUTATHIONE S-TRANSFERASE GSTA"/>
    <property type="match status" value="1"/>
</dbReference>
<organism evidence="3 4">
    <name type="scientific">Ramularia collo-cygni</name>
    <dbReference type="NCBI Taxonomy" id="112498"/>
    <lineage>
        <taxon>Eukaryota</taxon>
        <taxon>Fungi</taxon>
        <taxon>Dikarya</taxon>
        <taxon>Ascomycota</taxon>
        <taxon>Pezizomycotina</taxon>
        <taxon>Dothideomycetes</taxon>
        <taxon>Dothideomycetidae</taxon>
        <taxon>Mycosphaerellales</taxon>
        <taxon>Mycosphaerellaceae</taxon>
        <taxon>Ramularia</taxon>
    </lineage>
</organism>
<dbReference type="SFLD" id="SFLDS00019">
    <property type="entry name" value="Glutathione_Transferase_(cytos"/>
    <property type="match status" value="1"/>
</dbReference>
<dbReference type="SUPFAM" id="SSF52833">
    <property type="entry name" value="Thioredoxin-like"/>
    <property type="match status" value="1"/>
</dbReference>
<keyword evidence="4" id="KW-1185">Reference proteome</keyword>
<evidence type="ECO:0000313" key="4">
    <source>
        <dbReference type="Proteomes" id="UP000225277"/>
    </source>
</evidence>
<evidence type="ECO:0000256" key="1">
    <source>
        <dbReference type="ARBA" id="ARBA00007409"/>
    </source>
</evidence>
<dbReference type="InterPro" id="IPR040079">
    <property type="entry name" value="Glutathione_S-Trfase"/>
</dbReference>
<name>A0A2D3VFR8_9PEZI</name>
<evidence type="ECO:0000313" key="3">
    <source>
        <dbReference type="EMBL" id="CZT24765.1"/>
    </source>
</evidence>
<dbReference type="STRING" id="112498.A0A2D3VFR8"/>
<dbReference type="Pfam" id="PF13410">
    <property type="entry name" value="GST_C_2"/>
    <property type="match status" value="1"/>
</dbReference>
<dbReference type="CDD" id="cd03043">
    <property type="entry name" value="GST_N_1"/>
    <property type="match status" value="1"/>
</dbReference>
<dbReference type="Proteomes" id="UP000225277">
    <property type="component" value="Unassembled WGS sequence"/>
</dbReference>
<dbReference type="OrthoDB" id="249703at2759"/>
<dbReference type="PANTHER" id="PTHR44051">
    <property type="entry name" value="GLUTATHIONE S-TRANSFERASE-RELATED"/>
    <property type="match status" value="1"/>
</dbReference>
<dbReference type="AlphaFoldDB" id="A0A2D3VFR8"/>
<dbReference type="InterPro" id="IPR004045">
    <property type="entry name" value="Glutathione_S-Trfase_N"/>
</dbReference>
<dbReference type="InterPro" id="IPR036282">
    <property type="entry name" value="Glutathione-S-Trfase_C_sf"/>
</dbReference>
<gene>
    <name evidence="3" type="ORF">RCC_10493</name>
</gene>
<dbReference type="Gene3D" id="1.20.1050.10">
    <property type="match status" value="1"/>
</dbReference>
<accession>A0A2D3VFR8</accession>
<proteinExistence type="inferred from homology"/>
<dbReference type="RefSeq" id="XP_023631489.1">
    <property type="nucleotide sequence ID" value="XM_023775721.1"/>
</dbReference>
<dbReference type="Pfam" id="PF13409">
    <property type="entry name" value="GST_N_2"/>
    <property type="match status" value="1"/>
</dbReference>
<dbReference type="EMBL" id="FJUY01000022">
    <property type="protein sequence ID" value="CZT24765.1"/>
    <property type="molecule type" value="Genomic_DNA"/>
</dbReference>
<dbReference type="SUPFAM" id="SSF47616">
    <property type="entry name" value="GST C-terminal domain-like"/>
    <property type="match status" value="1"/>
</dbReference>
<comment type="similarity">
    <text evidence="1">Belongs to the GST superfamily.</text>
</comment>